<dbReference type="Gene3D" id="3.10.180.10">
    <property type="entry name" value="2,3-Dihydroxybiphenyl 1,2-Dioxygenase, domain 1"/>
    <property type="match status" value="1"/>
</dbReference>
<keyword evidence="2" id="KW-0223">Dioxygenase</keyword>
<proteinExistence type="predicted"/>
<dbReference type="Pfam" id="PF18029">
    <property type="entry name" value="Glyoxalase_6"/>
    <property type="match status" value="1"/>
</dbReference>
<dbReference type="PROSITE" id="PS51819">
    <property type="entry name" value="VOC"/>
    <property type="match status" value="1"/>
</dbReference>
<protein>
    <submittedName>
        <fullName evidence="2">Glyoxalase/Bleomycin resistance protein/Dioxygenase superfamily protein</fullName>
    </submittedName>
</protein>
<organism evidence="2 3">
    <name type="scientific">Rathayibacter oskolensis</name>
    <dbReference type="NCBI Taxonomy" id="1891671"/>
    <lineage>
        <taxon>Bacteria</taxon>
        <taxon>Bacillati</taxon>
        <taxon>Actinomycetota</taxon>
        <taxon>Actinomycetes</taxon>
        <taxon>Micrococcales</taxon>
        <taxon>Microbacteriaceae</taxon>
        <taxon>Rathayibacter</taxon>
    </lineage>
</organism>
<feature type="domain" description="VOC" evidence="1">
    <location>
        <begin position="6"/>
        <end position="117"/>
    </location>
</feature>
<dbReference type="PANTHER" id="PTHR33993:SF5">
    <property type="entry name" value="GLYOXALASE"/>
    <property type="match status" value="1"/>
</dbReference>
<dbReference type="AlphaFoldDB" id="A0A1X7PBV8"/>
<dbReference type="GO" id="GO:0051213">
    <property type="term" value="F:dioxygenase activity"/>
    <property type="evidence" value="ECO:0007669"/>
    <property type="project" value="UniProtKB-KW"/>
</dbReference>
<reference evidence="3" key="1">
    <citation type="submission" date="2017-04" db="EMBL/GenBank/DDBJ databases">
        <authorList>
            <person name="Varghese N."/>
            <person name="Submissions S."/>
        </authorList>
    </citation>
    <scope>NUCLEOTIDE SEQUENCE [LARGE SCALE GENOMIC DNA]</scope>
    <source>
        <strain evidence="3">VKM Ac-2121</strain>
    </source>
</reference>
<dbReference type="STRING" id="1891671.SAMN06295885_3057"/>
<sequence length="122" mass="13129">MEKVTGIGGFFFAAQDPAALGRWYAEHLGVDEPPLEYGASSWRQQAGTTVLAPMEAGSPHLGPTGWAVNFRVRSLDAMVAQLRAAGVAVEVDEEEYPNGRFADLLDPEGNRVQLWEPTGADA</sequence>
<dbReference type="InterPro" id="IPR029068">
    <property type="entry name" value="Glyas_Bleomycin-R_OHBP_Dase"/>
</dbReference>
<name>A0A1X7PBV8_9MICO</name>
<dbReference type="OrthoDB" id="9799428at2"/>
<dbReference type="RefSeq" id="WP_085477482.1">
    <property type="nucleotide sequence ID" value="NZ_FXBM01000003.1"/>
</dbReference>
<dbReference type="PANTHER" id="PTHR33993">
    <property type="entry name" value="GLYOXALASE-RELATED"/>
    <property type="match status" value="1"/>
</dbReference>
<dbReference type="InterPro" id="IPR037523">
    <property type="entry name" value="VOC_core"/>
</dbReference>
<evidence type="ECO:0000313" key="3">
    <source>
        <dbReference type="Proteomes" id="UP000193711"/>
    </source>
</evidence>
<gene>
    <name evidence="2" type="ORF">SAMN06295885_3057</name>
</gene>
<accession>A0A1X7PBV8</accession>
<dbReference type="InterPro" id="IPR041581">
    <property type="entry name" value="Glyoxalase_6"/>
</dbReference>
<dbReference type="InterPro" id="IPR052164">
    <property type="entry name" value="Anthracycline_SecMetBiosynth"/>
</dbReference>
<dbReference type="Proteomes" id="UP000193711">
    <property type="component" value="Unassembled WGS sequence"/>
</dbReference>
<evidence type="ECO:0000259" key="1">
    <source>
        <dbReference type="PROSITE" id="PS51819"/>
    </source>
</evidence>
<dbReference type="EMBL" id="FXBM01000003">
    <property type="protein sequence ID" value="SMH48523.1"/>
    <property type="molecule type" value="Genomic_DNA"/>
</dbReference>
<keyword evidence="2" id="KW-0560">Oxidoreductase</keyword>
<keyword evidence="3" id="KW-1185">Reference proteome</keyword>
<dbReference type="SUPFAM" id="SSF54593">
    <property type="entry name" value="Glyoxalase/Bleomycin resistance protein/Dihydroxybiphenyl dioxygenase"/>
    <property type="match status" value="1"/>
</dbReference>
<evidence type="ECO:0000313" key="2">
    <source>
        <dbReference type="EMBL" id="SMH48523.1"/>
    </source>
</evidence>